<comment type="caution">
    <text evidence="1">The sequence shown here is derived from an EMBL/GenBank/DDBJ whole genome shotgun (WGS) entry which is preliminary data.</text>
</comment>
<gene>
    <name evidence="1" type="ORF">IV203_032765</name>
</gene>
<reference evidence="1" key="2">
    <citation type="submission" date="2021-04" db="EMBL/GenBank/DDBJ databases">
        <authorList>
            <person name="Podell S."/>
        </authorList>
    </citation>
    <scope>NUCLEOTIDE SEQUENCE</scope>
    <source>
        <strain evidence="1">Hildebrandi</strain>
    </source>
</reference>
<name>A0A9K3KLB9_9STRA</name>
<organism evidence="1 2">
    <name type="scientific">Nitzschia inconspicua</name>
    <dbReference type="NCBI Taxonomy" id="303405"/>
    <lineage>
        <taxon>Eukaryota</taxon>
        <taxon>Sar</taxon>
        <taxon>Stramenopiles</taxon>
        <taxon>Ochrophyta</taxon>
        <taxon>Bacillariophyta</taxon>
        <taxon>Bacillariophyceae</taxon>
        <taxon>Bacillariophycidae</taxon>
        <taxon>Bacillariales</taxon>
        <taxon>Bacillariaceae</taxon>
        <taxon>Nitzschia</taxon>
    </lineage>
</organism>
<keyword evidence="2" id="KW-1185">Reference proteome</keyword>
<dbReference type="Proteomes" id="UP000693970">
    <property type="component" value="Unassembled WGS sequence"/>
</dbReference>
<proteinExistence type="predicted"/>
<evidence type="ECO:0000313" key="2">
    <source>
        <dbReference type="Proteomes" id="UP000693970"/>
    </source>
</evidence>
<accession>A0A9K3KLB9</accession>
<dbReference type="EMBL" id="JAGRRH010000022">
    <property type="protein sequence ID" value="KAG7345234.1"/>
    <property type="molecule type" value="Genomic_DNA"/>
</dbReference>
<sequence>MEAKLLYELIWVQGKVAVKGIPLPDIDSGKEPDEGEGTFGLECHVPASIRNIQLSQQNAITSHRQEKEAEKESRQEMYRDCERIASGNRDLERTIAAMLNDLHQKLTES</sequence>
<dbReference type="AlphaFoldDB" id="A0A9K3KLB9"/>
<evidence type="ECO:0000313" key="1">
    <source>
        <dbReference type="EMBL" id="KAG7345234.1"/>
    </source>
</evidence>
<reference evidence="1" key="1">
    <citation type="journal article" date="2021" name="Sci. Rep.">
        <title>Diploid genomic architecture of Nitzschia inconspicua, an elite biomass production diatom.</title>
        <authorList>
            <person name="Oliver A."/>
            <person name="Podell S."/>
            <person name="Pinowska A."/>
            <person name="Traller J.C."/>
            <person name="Smith S.R."/>
            <person name="McClure R."/>
            <person name="Beliaev A."/>
            <person name="Bohutskyi P."/>
            <person name="Hill E.A."/>
            <person name="Rabines A."/>
            <person name="Zheng H."/>
            <person name="Allen L.Z."/>
            <person name="Kuo A."/>
            <person name="Grigoriev I.V."/>
            <person name="Allen A.E."/>
            <person name="Hazlebeck D."/>
            <person name="Allen E.E."/>
        </authorList>
    </citation>
    <scope>NUCLEOTIDE SEQUENCE</scope>
    <source>
        <strain evidence="1">Hildebrandi</strain>
    </source>
</reference>
<protein>
    <submittedName>
        <fullName evidence="1">Uncharacterized protein</fullName>
    </submittedName>
</protein>